<gene>
    <name evidence="1" type="ORF">CVA01_27640</name>
</gene>
<organism evidence="1 2">
    <name type="scientific">Corynebacterium variabile</name>
    <dbReference type="NCBI Taxonomy" id="1727"/>
    <lineage>
        <taxon>Bacteria</taxon>
        <taxon>Bacillati</taxon>
        <taxon>Actinomycetota</taxon>
        <taxon>Actinomycetes</taxon>
        <taxon>Mycobacteriales</taxon>
        <taxon>Corynebacteriaceae</taxon>
        <taxon>Corynebacterium</taxon>
    </lineage>
</organism>
<dbReference type="RefSeq" id="WP_141331489.1">
    <property type="nucleotide sequence ID" value="NZ_BJNT01000026.1"/>
</dbReference>
<dbReference type="Proteomes" id="UP000319986">
    <property type="component" value="Unassembled WGS sequence"/>
</dbReference>
<dbReference type="AlphaFoldDB" id="A0A4Y4C8L7"/>
<dbReference type="EMBL" id="BJNT01000026">
    <property type="protein sequence ID" value="GEC87450.1"/>
    <property type="molecule type" value="Genomic_DNA"/>
</dbReference>
<dbReference type="GeneID" id="82888835"/>
<protein>
    <recommendedName>
        <fullName evidence="3">Phage protein Gp19/Gp15/Gp42</fullName>
    </recommendedName>
</protein>
<proteinExistence type="predicted"/>
<reference evidence="1 2" key="1">
    <citation type="submission" date="2019-06" db="EMBL/GenBank/DDBJ databases">
        <title>Whole genome shotgun sequence of Corynebacterium variabile NBRC 15286.</title>
        <authorList>
            <person name="Hosoyama A."/>
            <person name="Uohara A."/>
            <person name="Ohji S."/>
            <person name="Ichikawa N."/>
        </authorList>
    </citation>
    <scope>NUCLEOTIDE SEQUENCE [LARGE SCALE GENOMIC DNA]</scope>
    <source>
        <strain evidence="1 2">NBRC 15286</strain>
    </source>
</reference>
<name>A0A4Y4C8L7_9CORY</name>
<evidence type="ECO:0000313" key="2">
    <source>
        <dbReference type="Proteomes" id="UP000319986"/>
    </source>
</evidence>
<evidence type="ECO:0008006" key="3">
    <source>
        <dbReference type="Google" id="ProtNLM"/>
    </source>
</evidence>
<accession>A0A4Y4C8L7</accession>
<evidence type="ECO:0000313" key="1">
    <source>
        <dbReference type="EMBL" id="GEC87450.1"/>
    </source>
</evidence>
<sequence length="153" mass="16630">MTTYATPADVRDRWLSTSALPADDVIQLWLDDAETLILAEYPKLTDQLTDDPDGTWHTRVVYVEVQLVSTALRNPEAVRQASRTAGVFTESTTYGTETLAQSMELTPAHRAMLSGGAKKHTGFDMTAKPNRAVHPLDHAWVNGPPGTAPGEGV</sequence>
<comment type="caution">
    <text evidence="1">The sequence shown here is derived from an EMBL/GenBank/DDBJ whole genome shotgun (WGS) entry which is preliminary data.</text>
</comment>